<dbReference type="Proteomes" id="UP000193560">
    <property type="component" value="Unassembled WGS sequence"/>
</dbReference>
<comment type="caution">
    <text evidence="10">The sequence shown here is derived from an EMBL/GenBank/DDBJ whole genome shotgun (WGS) entry which is preliminary data.</text>
</comment>
<comment type="similarity">
    <text evidence="2">Belongs to the eukaryotic RPA43 RNA polymerase subunit family.</text>
</comment>
<dbReference type="PANTHER" id="PTHR12709:SF5">
    <property type="entry name" value="DNA-DIRECTED RNA POLYMERASE I SUBUNIT RPA43"/>
    <property type="match status" value="1"/>
</dbReference>
<dbReference type="OrthoDB" id="10250504at2759"/>
<feature type="domain" description="RNA polymerase Rpb7-like N-terminal" evidence="8">
    <location>
        <begin position="55"/>
        <end position="111"/>
    </location>
</feature>
<dbReference type="STRING" id="90262.A0A1X2IEQ1"/>
<dbReference type="InterPro" id="IPR041178">
    <property type="entry name" value="RPA43_OB"/>
</dbReference>
<feature type="compositionally biased region" description="Acidic residues" evidence="7">
    <location>
        <begin position="188"/>
        <end position="200"/>
    </location>
</feature>
<dbReference type="Gene3D" id="3.30.1490.120">
    <property type="entry name" value="RNA polymerase Rpb7-like, N-terminal domain"/>
    <property type="match status" value="1"/>
</dbReference>
<dbReference type="GO" id="GO:0005736">
    <property type="term" value="C:RNA polymerase I complex"/>
    <property type="evidence" value="ECO:0007669"/>
    <property type="project" value="TreeGrafter"/>
</dbReference>
<sequence>MSIDDKKRKHSKEKKEKKQHKKHKSSATIVETSRRRSSVNGPTPNSSSFSEVVIKLYIHLAPMWSGKTMDGVNEILNAFLMKNVPEVDGIVLAHSDVELSSEKGKVLYDSPYCHFFIKAKLLVWKPKKGSKLVGRINLQSQDHIGLLIYGTFNASIPKSRISSDKYEWRASEDNDDDGINNNTTNNSSDDDDDEEEAVEQTEDRSQSQHGEWVVKDSGASVGGDNGSLEFNVVDIIEANDILTVTGSL</sequence>
<evidence type="ECO:0000256" key="1">
    <source>
        <dbReference type="ARBA" id="ARBA00004604"/>
    </source>
</evidence>
<dbReference type="Pfam" id="PF17875">
    <property type="entry name" value="RPA43_OB"/>
    <property type="match status" value="1"/>
</dbReference>
<protein>
    <recommendedName>
        <fullName evidence="12">RPA43 OB domain-containing protein</fullName>
    </recommendedName>
</protein>
<organism evidence="10 11">
    <name type="scientific">Absidia repens</name>
    <dbReference type="NCBI Taxonomy" id="90262"/>
    <lineage>
        <taxon>Eukaryota</taxon>
        <taxon>Fungi</taxon>
        <taxon>Fungi incertae sedis</taxon>
        <taxon>Mucoromycota</taxon>
        <taxon>Mucoromycotina</taxon>
        <taxon>Mucoromycetes</taxon>
        <taxon>Mucorales</taxon>
        <taxon>Cunninghamellaceae</taxon>
        <taxon>Absidia</taxon>
    </lineage>
</organism>
<keyword evidence="3" id="KW-0240">DNA-directed RNA polymerase</keyword>
<evidence type="ECO:0000313" key="10">
    <source>
        <dbReference type="EMBL" id="ORZ15149.1"/>
    </source>
</evidence>
<keyword evidence="6" id="KW-0539">Nucleus</keyword>
<dbReference type="InterPro" id="IPR005576">
    <property type="entry name" value="Rpb7-like_N"/>
</dbReference>
<dbReference type="AlphaFoldDB" id="A0A1X2IEQ1"/>
<evidence type="ECO:0000256" key="5">
    <source>
        <dbReference type="ARBA" id="ARBA00023163"/>
    </source>
</evidence>
<dbReference type="InterPro" id="IPR036898">
    <property type="entry name" value="RNA_pol_Rpb7-like_N_sf"/>
</dbReference>
<feature type="domain" description="RPA43 OB" evidence="9">
    <location>
        <begin position="126"/>
        <end position="248"/>
    </location>
</feature>
<evidence type="ECO:0000256" key="2">
    <source>
        <dbReference type="ARBA" id="ARBA00005930"/>
    </source>
</evidence>
<dbReference type="EMBL" id="MCGE01000013">
    <property type="protein sequence ID" value="ORZ15149.1"/>
    <property type="molecule type" value="Genomic_DNA"/>
</dbReference>
<dbReference type="GO" id="GO:0006362">
    <property type="term" value="P:transcription elongation by RNA polymerase I"/>
    <property type="evidence" value="ECO:0007669"/>
    <property type="project" value="TreeGrafter"/>
</dbReference>
<evidence type="ECO:0000259" key="9">
    <source>
        <dbReference type="Pfam" id="PF17875"/>
    </source>
</evidence>
<feature type="compositionally biased region" description="Polar residues" evidence="7">
    <location>
        <begin position="38"/>
        <end position="48"/>
    </location>
</feature>
<keyword evidence="4" id="KW-0597">Phosphoprotein</keyword>
<feature type="region of interest" description="Disordered" evidence="7">
    <location>
        <begin position="1"/>
        <end position="48"/>
    </location>
</feature>
<evidence type="ECO:0000313" key="11">
    <source>
        <dbReference type="Proteomes" id="UP000193560"/>
    </source>
</evidence>
<accession>A0A1X2IEQ1</accession>
<evidence type="ECO:0000256" key="7">
    <source>
        <dbReference type="SAM" id="MobiDB-lite"/>
    </source>
</evidence>
<dbReference type="InterPro" id="IPR045113">
    <property type="entry name" value="Rpb7-like"/>
</dbReference>
<comment type="subcellular location">
    <subcellularLocation>
        <location evidence="1">Nucleus</location>
        <location evidence="1">Nucleolus</location>
    </subcellularLocation>
</comment>
<name>A0A1X2IEQ1_9FUNG</name>
<evidence type="ECO:0000256" key="3">
    <source>
        <dbReference type="ARBA" id="ARBA00022478"/>
    </source>
</evidence>
<proteinExistence type="inferred from homology"/>
<evidence type="ECO:0000259" key="8">
    <source>
        <dbReference type="Pfam" id="PF03876"/>
    </source>
</evidence>
<dbReference type="Pfam" id="PF03876">
    <property type="entry name" value="SHS2_Rpb7-N"/>
    <property type="match status" value="1"/>
</dbReference>
<evidence type="ECO:0008006" key="12">
    <source>
        <dbReference type="Google" id="ProtNLM"/>
    </source>
</evidence>
<dbReference type="Gene3D" id="2.40.50.1060">
    <property type="match status" value="1"/>
</dbReference>
<evidence type="ECO:0000256" key="4">
    <source>
        <dbReference type="ARBA" id="ARBA00022553"/>
    </source>
</evidence>
<dbReference type="PANTHER" id="PTHR12709">
    <property type="entry name" value="DNA-DIRECTED RNA POLYMERASE II, III"/>
    <property type="match status" value="1"/>
</dbReference>
<feature type="compositionally biased region" description="Basic residues" evidence="7">
    <location>
        <begin position="7"/>
        <end position="25"/>
    </location>
</feature>
<reference evidence="10 11" key="1">
    <citation type="submission" date="2016-07" db="EMBL/GenBank/DDBJ databases">
        <title>Pervasive Adenine N6-methylation of Active Genes in Fungi.</title>
        <authorList>
            <consortium name="DOE Joint Genome Institute"/>
            <person name="Mondo S.J."/>
            <person name="Dannebaum R.O."/>
            <person name="Kuo R.C."/>
            <person name="Labutti K."/>
            <person name="Haridas S."/>
            <person name="Kuo A."/>
            <person name="Salamov A."/>
            <person name="Ahrendt S.R."/>
            <person name="Lipzen A."/>
            <person name="Sullivan W."/>
            <person name="Andreopoulos W.B."/>
            <person name="Clum A."/>
            <person name="Lindquist E."/>
            <person name="Daum C."/>
            <person name="Ramamoorthy G.K."/>
            <person name="Gryganskyi A."/>
            <person name="Culley D."/>
            <person name="Magnuson J.K."/>
            <person name="James T.Y."/>
            <person name="O'Malley M.A."/>
            <person name="Stajich J.E."/>
            <person name="Spatafora J.W."/>
            <person name="Visel A."/>
            <person name="Grigoriev I.V."/>
        </authorList>
    </citation>
    <scope>NUCLEOTIDE SEQUENCE [LARGE SCALE GENOMIC DNA]</scope>
    <source>
        <strain evidence="10 11">NRRL 1336</strain>
    </source>
</reference>
<dbReference type="GO" id="GO:0006352">
    <property type="term" value="P:DNA-templated transcription initiation"/>
    <property type="evidence" value="ECO:0007669"/>
    <property type="project" value="InterPro"/>
</dbReference>
<keyword evidence="11" id="KW-1185">Reference proteome</keyword>
<evidence type="ECO:0000256" key="6">
    <source>
        <dbReference type="ARBA" id="ARBA00023242"/>
    </source>
</evidence>
<gene>
    <name evidence="10" type="ORF">BCR42DRAFT_416509</name>
</gene>
<keyword evidence="5" id="KW-0804">Transcription</keyword>
<feature type="region of interest" description="Disordered" evidence="7">
    <location>
        <begin position="169"/>
        <end position="226"/>
    </location>
</feature>